<feature type="compositionally biased region" description="Low complexity" evidence="1">
    <location>
        <begin position="1"/>
        <end position="11"/>
    </location>
</feature>
<gene>
    <name evidence="3" type="ORF">R3P38DRAFT_1354329</name>
</gene>
<evidence type="ECO:0000259" key="2">
    <source>
        <dbReference type="PROSITE" id="PS50048"/>
    </source>
</evidence>
<dbReference type="Proteomes" id="UP001362999">
    <property type="component" value="Unassembled WGS sequence"/>
</dbReference>
<sequence>MLPSSTSQSSSRGRLSYHLTTPPPGHQRNRIACSRCRKKKVKCTGGPKDNPTGPCQRCVADRRECEYVPLSNNESGGGELSWTPNLDPESYAQSHGAFPTTSHSSNPAYVQPHTGYGSQSFGLPSEANSGHRRSSQLIPAGPSSTSQYGMPAADGTTPGNLMPSGSHFGSYPSANQAAMPYYGSSYYAQPADSTYYSAWPQSSQPIYGECACSTRQCMCGLRKN</sequence>
<feature type="compositionally biased region" description="Polar residues" evidence="1">
    <location>
        <begin position="116"/>
        <end position="128"/>
    </location>
</feature>
<feature type="region of interest" description="Disordered" evidence="1">
    <location>
        <begin position="92"/>
        <end position="164"/>
    </location>
</feature>
<reference evidence="3 4" key="1">
    <citation type="journal article" date="2024" name="J Genomics">
        <title>Draft genome sequencing and assembly of Favolaschia claudopus CIRM-BRFM 2984 isolated from oak limbs.</title>
        <authorList>
            <person name="Navarro D."/>
            <person name="Drula E."/>
            <person name="Chaduli D."/>
            <person name="Cazenave R."/>
            <person name="Ahrendt S."/>
            <person name="Wang J."/>
            <person name="Lipzen A."/>
            <person name="Daum C."/>
            <person name="Barry K."/>
            <person name="Grigoriev I.V."/>
            <person name="Favel A."/>
            <person name="Rosso M.N."/>
            <person name="Martin F."/>
        </authorList>
    </citation>
    <scope>NUCLEOTIDE SEQUENCE [LARGE SCALE GENOMIC DNA]</scope>
    <source>
        <strain evidence="3 4">CIRM-BRFM 2984</strain>
    </source>
</reference>
<dbReference type="PROSITE" id="PS00463">
    <property type="entry name" value="ZN2_CY6_FUNGAL_1"/>
    <property type="match status" value="1"/>
</dbReference>
<dbReference type="InterPro" id="IPR036864">
    <property type="entry name" value="Zn2-C6_fun-type_DNA-bd_sf"/>
</dbReference>
<feature type="domain" description="Zn(2)-C6 fungal-type" evidence="2">
    <location>
        <begin position="32"/>
        <end position="67"/>
    </location>
</feature>
<name>A0AAW0DRI4_9AGAR</name>
<comment type="caution">
    <text evidence="3">The sequence shown here is derived from an EMBL/GenBank/DDBJ whole genome shotgun (WGS) entry which is preliminary data.</text>
</comment>
<accession>A0AAW0DRI4</accession>
<feature type="compositionally biased region" description="Polar residues" evidence="1">
    <location>
        <begin position="99"/>
        <end position="108"/>
    </location>
</feature>
<evidence type="ECO:0000313" key="3">
    <source>
        <dbReference type="EMBL" id="KAK7055379.1"/>
    </source>
</evidence>
<dbReference type="SUPFAM" id="SSF57701">
    <property type="entry name" value="Zn2/Cys6 DNA-binding domain"/>
    <property type="match status" value="1"/>
</dbReference>
<dbReference type="EMBL" id="JAWWNJ010000005">
    <property type="protein sequence ID" value="KAK7055379.1"/>
    <property type="molecule type" value="Genomic_DNA"/>
</dbReference>
<dbReference type="PROSITE" id="PS50048">
    <property type="entry name" value="ZN2_CY6_FUNGAL_2"/>
    <property type="match status" value="1"/>
</dbReference>
<evidence type="ECO:0000256" key="1">
    <source>
        <dbReference type="SAM" id="MobiDB-lite"/>
    </source>
</evidence>
<dbReference type="Gene3D" id="4.10.240.10">
    <property type="entry name" value="Zn(2)-C6 fungal-type DNA-binding domain"/>
    <property type="match status" value="1"/>
</dbReference>
<proteinExistence type="predicted"/>
<dbReference type="SMART" id="SM00066">
    <property type="entry name" value="GAL4"/>
    <property type="match status" value="1"/>
</dbReference>
<organism evidence="3 4">
    <name type="scientific">Favolaschia claudopus</name>
    <dbReference type="NCBI Taxonomy" id="2862362"/>
    <lineage>
        <taxon>Eukaryota</taxon>
        <taxon>Fungi</taxon>
        <taxon>Dikarya</taxon>
        <taxon>Basidiomycota</taxon>
        <taxon>Agaricomycotina</taxon>
        <taxon>Agaricomycetes</taxon>
        <taxon>Agaricomycetidae</taxon>
        <taxon>Agaricales</taxon>
        <taxon>Marasmiineae</taxon>
        <taxon>Mycenaceae</taxon>
        <taxon>Favolaschia</taxon>
    </lineage>
</organism>
<evidence type="ECO:0000313" key="4">
    <source>
        <dbReference type="Proteomes" id="UP001362999"/>
    </source>
</evidence>
<protein>
    <submittedName>
        <fullName evidence="3">Zn(2)-C6 fungal-type domain-containing protein</fullName>
    </submittedName>
</protein>
<keyword evidence="4" id="KW-1185">Reference proteome</keyword>
<dbReference type="GO" id="GO:0008270">
    <property type="term" value="F:zinc ion binding"/>
    <property type="evidence" value="ECO:0007669"/>
    <property type="project" value="InterPro"/>
</dbReference>
<dbReference type="GO" id="GO:0000981">
    <property type="term" value="F:DNA-binding transcription factor activity, RNA polymerase II-specific"/>
    <property type="evidence" value="ECO:0007669"/>
    <property type="project" value="InterPro"/>
</dbReference>
<dbReference type="CDD" id="cd00067">
    <property type="entry name" value="GAL4"/>
    <property type="match status" value="1"/>
</dbReference>
<dbReference type="Pfam" id="PF00172">
    <property type="entry name" value="Zn_clus"/>
    <property type="match status" value="1"/>
</dbReference>
<dbReference type="InterPro" id="IPR001138">
    <property type="entry name" value="Zn2Cys6_DnaBD"/>
</dbReference>
<dbReference type="AlphaFoldDB" id="A0AAW0DRI4"/>
<feature type="region of interest" description="Disordered" evidence="1">
    <location>
        <begin position="1"/>
        <end position="29"/>
    </location>
</feature>